<evidence type="ECO:0000256" key="5">
    <source>
        <dbReference type="ARBA" id="ARBA00022692"/>
    </source>
</evidence>
<name>A0A1F5AGX3_9BACT</name>
<organism evidence="11 12">
    <name type="scientific">Candidatus Sediminicultor quintus</name>
    <dbReference type="NCBI Taxonomy" id="1797291"/>
    <lineage>
        <taxon>Bacteria</taxon>
        <taxon>Pseudomonadati</taxon>
        <taxon>Atribacterota</taxon>
        <taxon>Candidatus Phoenicimicrobiia</taxon>
        <taxon>Candidatus Pheonicimicrobiales</taxon>
        <taxon>Candidatus Phoenicimicrobiaceae</taxon>
        <taxon>Candidatus Sediminicultor</taxon>
    </lineage>
</organism>
<keyword evidence="6 9" id="KW-1133">Transmembrane helix</keyword>
<feature type="transmembrane region" description="Helical" evidence="9">
    <location>
        <begin position="20"/>
        <end position="40"/>
    </location>
</feature>
<dbReference type="GO" id="GO:0005886">
    <property type="term" value="C:plasma membrane"/>
    <property type="evidence" value="ECO:0007669"/>
    <property type="project" value="UniProtKB-SubCell"/>
</dbReference>
<evidence type="ECO:0000313" key="11">
    <source>
        <dbReference type="EMBL" id="OGD17224.1"/>
    </source>
</evidence>
<comment type="similarity">
    <text evidence="8">Belongs to the TRAP transporter small permease family.</text>
</comment>
<dbReference type="EMBL" id="MEYH01000013">
    <property type="protein sequence ID" value="OGD17224.1"/>
    <property type="molecule type" value="Genomic_DNA"/>
</dbReference>
<reference evidence="11 12" key="1">
    <citation type="journal article" date="2016" name="Nat. Commun.">
        <title>Thousands of microbial genomes shed light on interconnected biogeochemical processes in an aquifer system.</title>
        <authorList>
            <person name="Anantharaman K."/>
            <person name="Brown C.T."/>
            <person name="Hug L.A."/>
            <person name="Sharon I."/>
            <person name="Castelle C.J."/>
            <person name="Probst A.J."/>
            <person name="Thomas B.C."/>
            <person name="Singh A."/>
            <person name="Wilkins M.J."/>
            <person name="Karaoz U."/>
            <person name="Brodie E.L."/>
            <person name="Williams K.H."/>
            <person name="Hubbard S.S."/>
            <person name="Banfield J.F."/>
        </authorList>
    </citation>
    <scope>NUCLEOTIDE SEQUENCE [LARGE SCALE GENOMIC DNA]</scope>
</reference>
<comment type="subcellular location">
    <subcellularLocation>
        <location evidence="1">Cell inner membrane</location>
        <topology evidence="1">Multi-pass membrane protein</topology>
    </subcellularLocation>
</comment>
<keyword evidence="2" id="KW-0813">Transport</keyword>
<keyword evidence="4" id="KW-0997">Cell inner membrane</keyword>
<dbReference type="Pfam" id="PF04290">
    <property type="entry name" value="DctQ"/>
    <property type="match status" value="1"/>
</dbReference>
<evidence type="ECO:0000313" key="12">
    <source>
        <dbReference type="Proteomes" id="UP000177701"/>
    </source>
</evidence>
<dbReference type="AlphaFoldDB" id="A0A1F5AGX3"/>
<evidence type="ECO:0000256" key="3">
    <source>
        <dbReference type="ARBA" id="ARBA00022475"/>
    </source>
</evidence>
<feature type="domain" description="Tripartite ATP-independent periplasmic transporters DctQ component" evidence="10">
    <location>
        <begin position="31"/>
        <end position="152"/>
    </location>
</feature>
<keyword evidence="5 9" id="KW-0812">Transmembrane</keyword>
<dbReference type="InterPro" id="IPR007387">
    <property type="entry name" value="TRAP_DctQ"/>
</dbReference>
<keyword evidence="7 9" id="KW-0472">Membrane</keyword>
<evidence type="ECO:0000256" key="8">
    <source>
        <dbReference type="ARBA" id="ARBA00038436"/>
    </source>
</evidence>
<evidence type="ECO:0000256" key="7">
    <source>
        <dbReference type="ARBA" id="ARBA00023136"/>
    </source>
</evidence>
<evidence type="ECO:0000256" key="1">
    <source>
        <dbReference type="ARBA" id="ARBA00004429"/>
    </source>
</evidence>
<dbReference type="Proteomes" id="UP000177701">
    <property type="component" value="Unassembled WGS sequence"/>
</dbReference>
<dbReference type="InterPro" id="IPR055348">
    <property type="entry name" value="DctQ"/>
</dbReference>
<proteinExistence type="inferred from homology"/>
<comment type="caution">
    <text evidence="11">The sequence shown here is derived from an EMBL/GenBank/DDBJ whole genome shotgun (WGS) entry which is preliminary data.</text>
</comment>
<evidence type="ECO:0000259" key="10">
    <source>
        <dbReference type="Pfam" id="PF04290"/>
    </source>
</evidence>
<evidence type="ECO:0000256" key="6">
    <source>
        <dbReference type="ARBA" id="ARBA00022989"/>
    </source>
</evidence>
<evidence type="ECO:0000256" key="4">
    <source>
        <dbReference type="ARBA" id="ARBA00022519"/>
    </source>
</evidence>
<evidence type="ECO:0000256" key="2">
    <source>
        <dbReference type="ARBA" id="ARBA00022448"/>
    </source>
</evidence>
<protein>
    <recommendedName>
        <fullName evidence="10">Tripartite ATP-independent periplasmic transporters DctQ component domain-containing protein</fullName>
    </recommendedName>
</protein>
<dbReference type="PANTHER" id="PTHR35011:SF2">
    <property type="entry name" value="2,3-DIKETO-L-GULONATE TRAP TRANSPORTER SMALL PERMEASE PROTEIN YIAM"/>
    <property type="match status" value="1"/>
</dbReference>
<feature type="transmembrane region" description="Helical" evidence="9">
    <location>
        <begin position="90"/>
        <end position="112"/>
    </location>
</feature>
<gene>
    <name evidence="11" type="ORF">A2V47_05450</name>
</gene>
<dbReference type="PANTHER" id="PTHR35011">
    <property type="entry name" value="2,3-DIKETO-L-GULONATE TRAP TRANSPORTER SMALL PERMEASE PROTEIN YIAM"/>
    <property type="match status" value="1"/>
</dbReference>
<dbReference type="GO" id="GO:0015740">
    <property type="term" value="P:C4-dicarboxylate transport"/>
    <property type="evidence" value="ECO:0007669"/>
    <property type="project" value="TreeGrafter"/>
</dbReference>
<keyword evidence="3" id="KW-1003">Cell membrane</keyword>
<feature type="transmembrane region" description="Helical" evidence="9">
    <location>
        <begin position="132"/>
        <end position="153"/>
    </location>
</feature>
<sequence length="162" mass="18818">MFLKIVNRIYSFIKFIEENLVVILLGIMVSNVAIGVFYRYVLNNSLSWTEEVARYLMIWFAYIGMAIAFRDESHVNVNVIVDLFPLSIRHLIKIITYTIVLIFLITLFSQSLNVFKIVKVQTSPAVRISMKYPYLSITFGSLVMAIEVIRLIYMNAKAMFKK</sequence>
<dbReference type="STRING" id="1797291.A2V47_05450"/>
<evidence type="ECO:0000256" key="9">
    <source>
        <dbReference type="SAM" id="Phobius"/>
    </source>
</evidence>
<feature type="transmembrane region" description="Helical" evidence="9">
    <location>
        <begin position="52"/>
        <end position="69"/>
    </location>
</feature>
<accession>A0A1F5AGX3</accession>
<dbReference type="GO" id="GO:0022857">
    <property type="term" value="F:transmembrane transporter activity"/>
    <property type="evidence" value="ECO:0007669"/>
    <property type="project" value="TreeGrafter"/>
</dbReference>